<dbReference type="EMBL" id="JAUOZS010000001">
    <property type="protein sequence ID" value="MDT8900935.1"/>
    <property type="molecule type" value="Genomic_DNA"/>
</dbReference>
<reference evidence="1 2" key="1">
    <citation type="submission" date="2023-07" db="EMBL/GenBank/DDBJ databases">
        <title>The novel representative of Negativicutes class, Anaeroselena agilis gen. nov. sp. nov.</title>
        <authorList>
            <person name="Prokofeva M.I."/>
            <person name="Elcheninov A.G."/>
            <person name="Klyukina A."/>
            <person name="Kublanov I.V."/>
            <person name="Frolov E.N."/>
            <person name="Podosokorskaya O.A."/>
        </authorList>
    </citation>
    <scope>NUCLEOTIDE SEQUENCE [LARGE SCALE GENOMIC DNA]</scope>
    <source>
        <strain evidence="1 2">4137-cl</strain>
    </source>
</reference>
<evidence type="ECO:0000313" key="2">
    <source>
        <dbReference type="Proteomes" id="UP001254848"/>
    </source>
</evidence>
<accession>A0ABU3NVU7</accession>
<gene>
    <name evidence="1" type="ORF">Q4T40_06785</name>
</gene>
<organism evidence="1 2">
    <name type="scientific">Anaeroselena agilis</name>
    <dbReference type="NCBI Taxonomy" id="3063788"/>
    <lineage>
        <taxon>Bacteria</taxon>
        <taxon>Bacillati</taxon>
        <taxon>Bacillota</taxon>
        <taxon>Negativicutes</taxon>
        <taxon>Acetonemataceae</taxon>
        <taxon>Anaeroselena</taxon>
    </lineage>
</organism>
<evidence type="ECO:0000313" key="1">
    <source>
        <dbReference type="EMBL" id="MDT8900935.1"/>
    </source>
</evidence>
<name>A0ABU3NVU7_9FIRM</name>
<proteinExistence type="predicted"/>
<comment type="caution">
    <text evidence="1">The sequence shown here is derived from an EMBL/GenBank/DDBJ whole genome shotgun (WGS) entry which is preliminary data.</text>
</comment>
<protein>
    <submittedName>
        <fullName evidence="1">Uncharacterized protein</fullName>
    </submittedName>
</protein>
<dbReference type="Proteomes" id="UP001254848">
    <property type="component" value="Unassembled WGS sequence"/>
</dbReference>
<keyword evidence="2" id="KW-1185">Reference proteome</keyword>
<sequence length="70" mass="8673">MFRERSLQDKFPLEKTGAHKLVAVLDFYEFLWNPLLRQWDMLLRKGEVREARKYLRRYLEERNKAKFANI</sequence>
<dbReference type="RefSeq" id="WP_413779467.1">
    <property type="nucleotide sequence ID" value="NZ_JAUOZS010000001.1"/>
</dbReference>